<dbReference type="PROSITE" id="PS50206">
    <property type="entry name" value="RHODANESE_3"/>
    <property type="match status" value="1"/>
</dbReference>
<dbReference type="InterPro" id="IPR001763">
    <property type="entry name" value="Rhodanese-like_dom"/>
</dbReference>
<feature type="domain" description="Rhodanese" evidence="1">
    <location>
        <begin position="67"/>
        <end position="167"/>
    </location>
</feature>
<protein>
    <submittedName>
        <fullName evidence="2">Thiosulfate sulfurtransferase 16, chloroplastic</fullName>
    </submittedName>
</protein>
<comment type="caution">
    <text evidence="2">The sequence shown here is derived from an EMBL/GenBank/DDBJ whole genome shotgun (WGS) entry which is preliminary data.</text>
</comment>
<evidence type="ECO:0000313" key="2">
    <source>
        <dbReference type="EMBL" id="MED6147223.1"/>
    </source>
</evidence>
<dbReference type="EMBL" id="JASCZI010090858">
    <property type="protein sequence ID" value="MED6147223.1"/>
    <property type="molecule type" value="Genomic_DNA"/>
</dbReference>
<dbReference type="Gene3D" id="3.40.250.10">
    <property type="entry name" value="Rhodanese-like domain"/>
    <property type="match status" value="1"/>
</dbReference>
<dbReference type="CDD" id="cd00158">
    <property type="entry name" value="RHOD"/>
    <property type="match status" value="1"/>
</dbReference>
<dbReference type="SUPFAM" id="SSF52821">
    <property type="entry name" value="Rhodanese/Cell cycle control phosphatase"/>
    <property type="match status" value="1"/>
</dbReference>
<organism evidence="2 3">
    <name type="scientific">Stylosanthes scabra</name>
    <dbReference type="NCBI Taxonomy" id="79078"/>
    <lineage>
        <taxon>Eukaryota</taxon>
        <taxon>Viridiplantae</taxon>
        <taxon>Streptophyta</taxon>
        <taxon>Embryophyta</taxon>
        <taxon>Tracheophyta</taxon>
        <taxon>Spermatophyta</taxon>
        <taxon>Magnoliopsida</taxon>
        <taxon>eudicotyledons</taxon>
        <taxon>Gunneridae</taxon>
        <taxon>Pentapetalae</taxon>
        <taxon>rosids</taxon>
        <taxon>fabids</taxon>
        <taxon>Fabales</taxon>
        <taxon>Fabaceae</taxon>
        <taxon>Papilionoideae</taxon>
        <taxon>50 kb inversion clade</taxon>
        <taxon>dalbergioids sensu lato</taxon>
        <taxon>Dalbergieae</taxon>
        <taxon>Pterocarpus clade</taxon>
        <taxon>Stylosanthes</taxon>
    </lineage>
</organism>
<dbReference type="InterPro" id="IPR052367">
    <property type="entry name" value="Thiosulfate_ST/Rhodanese-like"/>
</dbReference>
<reference evidence="2 3" key="1">
    <citation type="journal article" date="2023" name="Plants (Basel)">
        <title>Bridging the Gap: Combining Genomics and Transcriptomics Approaches to Understand Stylosanthes scabra, an Orphan Legume from the Brazilian Caatinga.</title>
        <authorList>
            <person name="Ferreira-Neto J.R.C."/>
            <person name="da Silva M.D."/>
            <person name="Binneck E."/>
            <person name="de Melo N.F."/>
            <person name="da Silva R.H."/>
            <person name="de Melo A.L.T.M."/>
            <person name="Pandolfi V."/>
            <person name="Bustamante F.O."/>
            <person name="Brasileiro-Vidal A.C."/>
            <person name="Benko-Iseppon A.M."/>
        </authorList>
    </citation>
    <scope>NUCLEOTIDE SEQUENCE [LARGE SCALE GENOMIC DNA]</scope>
    <source>
        <tissue evidence="2">Leaves</tissue>
    </source>
</reference>
<dbReference type="InterPro" id="IPR036873">
    <property type="entry name" value="Rhodanese-like_dom_sf"/>
</dbReference>
<name>A0ABU6TH18_9FABA</name>
<evidence type="ECO:0000313" key="3">
    <source>
        <dbReference type="Proteomes" id="UP001341840"/>
    </source>
</evidence>
<accession>A0ABU6TH18</accession>
<dbReference type="Pfam" id="PF00581">
    <property type="entry name" value="Rhodanese"/>
    <property type="match status" value="1"/>
</dbReference>
<dbReference type="Proteomes" id="UP001341840">
    <property type="component" value="Unassembled WGS sequence"/>
</dbReference>
<dbReference type="SMART" id="SM00450">
    <property type="entry name" value="RHOD"/>
    <property type="match status" value="1"/>
</dbReference>
<gene>
    <name evidence="2" type="primary">STR16</name>
    <name evidence="2" type="ORF">PIB30_042100</name>
</gene>
<sequence>MAMSKMKALRRTVSLFGVSTTTRFHGTPSLTPFLSQPQINTKTCPNDNLKSIEVLTSVPVDVAHSLLQAGYRYLDVRTIEEFRAGHTPGAINIPYFHIFGEDKTKNAEFIEQVSSQFSKNDKILVGCKRGIRSKSAATDLLDAGFSGVKDVAGGYDDWTKNGLPTKI</sequence>
<proteinExistence type="predicted"/>
<keyword evidence="3" id="KW-1185">Reference proteome</keyword>
<evidence type="ECO:0000259" key="1">
    <source>
        <dbReference type="PROSITE" id="PS50206"/>
    </source>
</evidence>
<dbReference type="PANTHER" id="PTHR45431:SF3">
    <property type="entry name" value="RHODANESE-LIKE DOMAIN-CONTAINING PROTEIN 15, CHLOROPLASTIC"/>
    <property type="match status" value="1"/>
</dbReference>
<dbReference type="PANTHER" id="PTHR45431">
    <property type="entry name" value="RHODANESE-LIKE DOMAIN-CONTAINING PROTEIN 15, CHLOROPLASTIC"/>
    <property type="match status" value="1"/>
</dbReference>